<dbReference type="Pfam" id="PF00672">
    <property type="entry name" value="HAMP"/>
    <property type="match status" value="1"/>
</dbReference>
<keyword evidence="15" id="KW-1185">Reference proteome</keyword>
<evidence type="ECO:0000313" key="15">
    <source>
        <dbReference type="Proteomes" id="UP001499979"/>
    </source>
</evidence>
<organism evidence="14 15">
    <name type="scientific">Nocardioides aquiterrae</name>
    <dbReference type="NCBI Taxonomy" id="203799"/>
    <lineage>
        <taxon>Bacteria</taxon>
        <taxon>Bacillati</taxon>
        <taxon>Actinomycetota</taxon>
        <taxon>Actinomycetes</taxon>
        <taxon>Propionibacteriales</taxon>
        <taxon>Nocardioidaceae</taxon>
        <taxon>Nocardioides</taxon>
    </lineage>
</organism>
<keyword evidence="6 11" id="KW-0812">Transmembrane</keyword>
<feature type="domain" description="HAMP" evidence="13">
    <location>
        <begin position="182"/>
        <end position="234"/>
    </location>
</feature>
<sequence>MRRSLILTVAAAVAMVLLAMLVPMAVLLRDYAFEDELSRAALEVQATETVVSRAGSDDPGQVETYLERINTDEDVQTTVLYPPALAFHEGAAIGPSPEQDADVLKARLTGQASVRDIDGGAEILVPVSLGGSSAGPAETPVIKVEVRRPGLERQLVGAYAVLLALGVALLLGALFLADRLGRSFVVPIRRLAHHAGALGGRTRPEPLPPAGPAEVRELTGAMNQLVERIEGLLERERAAVADVSHRLRTPMTALRLRVDGVGDPDERARLSADLDELQATVDHVVREARRSEREGVVPRTDGVAVVADRARFWAPLAEDLGRPFEVRVESRGPLPVRTSEEDLQAVVDVLLDNVFTYTPDTAPVQVVLAPRDGGGVVLTVDDGGPGFPDGLDVSGRGASGAGSTGLGLAIVDKTATESGGGLSWGPSPLGGGRVVVELGPPA</sequence>
<dbReference type="InterPro" id="IPR005467">
    <property type="entry name" value="His_kinase_dom"/>
</dbReference>
<comment type="caution">
    <text evidence="14">The sequence shown here is derived from an EMBL/GenBank/DDBJ whole genome shotgun (WGS) entry which is preliminary data.</text>
</comment>
<evidence type="ECO:0000256" key="2">
    <source>
        <dbReference type="ARBA" id="ARBA00004236"/>
    </source>
</evidence>
<keyword evidence="4" id="KW-0597">Phosphoprotein</keyword>
<dbReference type="Pfam" id="PF02518">
    <property type="entry name" value="HATPase_c"/>
    <property type="match status" value="1"/>
</dbReference>
<dbReference type="RefSeq" id="WP_343908236.1">
    <property type="nucleotide sequence ID" value="NZ_BAAAJE010000015.1"/>
</dbReference>
<dbReference type="SUPFAM" id="SSF47384">
    <property type="entry name" value="Homodimeric domain of signal transducing histidine kinase"/>
    <property type="match status" value="1"/>
</dbReference>
<evidence type="ECO:0000256" key="8">
    <source>
        <dbReference type="ARBA" id="ARBA00022989"/>
    </source>
</evidence>
<dbReference type="SMART" id="SM00304">
    <property type="entry name" value="HAMP"/>
    <property type="match status" value="2"/>
</dbReference>
<dbReference type="SMART" id="SM00387">
    <property type="entry name" value="HATPase_c"/>
    <property type="match status" value="1"/>
</dbReference>
<dbReference type="EC" id="2.7.13.3" evidence="3"/>
<dbReference type="Gene3D" id="1.10.287.130">
    <property type="match status" value="1"/>
</dbReference>
<feature type="transmembrane region" description="Helical" evidence="11">
    <location>
        <begin position="156"/>
        <end position="177"/>
    </location>
</feature>
<feature type="domain" description="Histidine kinase" evidence="12">
    <location>
        <begin position="242"/>
        <end position="442"/>
    </location>
</feature>
<dbReference type="InterPro" id="IPR003660">
    <property type="entry name" value="HAMP_dom"/>
</dbReference>
<dbReference type="InterPro" id="IPR003661">
    <property type="entry name" value="HisK_dim/P_dom"/>
</dbReference>
<evidence type="ECO:0000259" key="13">
    <source>
        <dbReference type="PROSITE" id="PS50885"/>
    </source>
</evidence>
<keyword evidence="5" id="KW-0808">Transferase</keyword>
<keyword evidence="10" id="KW-0175">Coiled coil</keyword>
<dbReference type="InterPro" id="IPR003594">
    <property type="entry name" value="HATPase_dom"/>
</dbReference>
<evidence type="ECO:0000256" key="9">
    <source>
        <dbReference type="ARBA" id="ARBA00023012"/>
    </source>
</evidence>
<evidence type="ECO:0000256" key="6">
    <source>
        <dbReference type="ARBA" id="ARBA00022692"/>
    </source>
</evidence>
<feature type="transmembrane region" description="Helical" evidence="11">
    <location>
        <begin position="6"/>
        <end position="28"/>
    </location>
</feature>
<dbReference type="EMBL" id="BAAAJE010000015">
    <property type="protein sequence ID" value="GAA1148024.1"/>
    <property type="molecule type" value="Genomic_DNA"/>
</dbReference>
<dbReference type="InterPro" id="IPR036097">
    <property type="entry name" value="HisK_dim/P_sf"/>
</dbReference>
<name>A0ABN1UEU9_9ACTN</name>
<evidence type="ECO:0000256" key="10">
    <source>
        <dbReference type="SAM" id="Coils"/>
    </source>
</evidence>
<evidence type="ECO:0000256" key="1">
    <source>
        <dbReference type="ARBA" id="ARBA00000085"/>
    </source>
</evidence>
<dbReference type="PROSITE" id="PS50109">
    <property type="entry name" value="HIS_KIN"/>
    <property type="match status" value="1"/>
</dbReference>
<reference evidence="14 15" key="1">
    <citation type="journal article" date="2019" name="Int. J. Syst. Evol. Microbiol.">
        <title>The Global Catalogue of Microorganisms (GCM) 10K type strain sequencing project: providing services to taxonomists for standard genome sequencing and annotation.</title>
        <authorList>
            <consortium name="The Broad Institute Genomics Platform"/>
            <consortium name="The Broad Institute Genome Sequencing Center for Infectious Disease"/>
            <person name="Wu L."/>
            <person name="Ma J."/>
        </authorList>
    </citation>
    <scope>NUCLEOTIDE SEQUENCE [LARGE SCALE GENOMIC DNA]</scope>
    <source>
        <strain evidence="14 15">JCM 11813</strain>
    </source>
</reference>
<evidence type="ECO:0000256" key="3">
    <source>
        <dbReference type="ARBA" id="ARBA00012438"/>
    </source>
</evidence>
<dbReference type="SUPFAM" id="SSF55874">
    <property type="entry name" value="ATPase domain of HSP90 chaperone/DNA topoisomerase II/histidine kinase"/>
    <property type="match status" value="1"/>
</dbReference>
<proteinExistence type="predicted"/>
<keyword evidence="9" id="KW-0902">Two-component regulatory system</keyword>
<evidence type="ECO:0000256" key="4">
    <source>
        <dbReference type="ARBA" id="ARBA00022553"/>
    </source>
</evidence>
<keyword evidence="8 11" id="KW-1133">Transmembrane helix</keyword>
<dbReference type="CDD" id="cd00082">
    <property type="entry name" value="HisKA"/>
    <property type="match status" value="1"/>
</dbReference>
<keyword evidence="11" id="KW-0472">Membrane</keyword>
<dbReference type="Gene3D" id="3.30.565.10">
    <property type="entry name" value="Histidine kinase-like ATPase, C-terminal domain"/>
    <property type="match status" value="1"/>
</dbReference>
<dbReference type="InterPro" id="IPR050428">
    <property type="entry name" value="TCS_sensor_his_kinase"/>
</dbReference>
<feature type="coiled-coil region" evidence="10">
    <location>
        <begin position="267"/>
        <end position="294"/>
    </location>
</feature>
<accession>A0ABN1UEU9</accession>
<dbReference type="GO" id="GO:0016301">
    <property type="term" value="F:kinase activity"/>
    <property type="evidence" value="ECO:0007669"/>
    <property type="project" value="UniProtKB-KW"/>
</dbReference>
<protein>
    <recommendedName>
        <fullName evidence="3">histidine kinase</fullName>
        <ecNumber evidence="3">2.7.13.3</ecNumber>
    </recommendedName>
</protein>
<dbReference type="InterPro" id="IPR036890">
    <property type="entry name" value="HATPase_C_sf"/>
</dbReference>
<dbReference type="PROSITE" id="PS50885">
    <property type="entry name" value="HAMP"/>
    <property type="match status" value="1"/>
</dbReference>
<comment type="subcellular location">
    <subcellularLocation>
        <location evidence="2">Cell membrane</location>
    </subcellularLocation>
</comment>
<comment type="catalytic activity">
    <reaction evidence="1">
        <text>ATP + protein L-histidine = ADP + protein N-phospho-L-histidine.</text>
        <dbReference type="EC" id="2.7.13.3"/>
    </reaction>
</comment>
<gene>
    <name evidence="14" type="ORF">GCM10009606_28430</name>
</gene>
<evidence type="ECO:0000313" key="14">
    <source>
        <dbReference type="EMBL" id="GAA1148024.1"/>
    </source>
</evidence>
<dbReference type="PANTHER" id="PTHR45436:SF5">
    <property type="entry name" value="SENSOR HISTIDINE KINASE TRCS"/>
    <property type="match status" value="1"/>
</dbReference>
<evidence type="ECO:0000259" key="12">
    <source>
        <dbReference type="PROSITE" id="PS50109"/>
    </source>
</evidence>
<keyword evidence="7 14" id="KW-0418">Kinase</keyword>
<evidence type="ECO:0000256" key="5">
    <source>
        <dbReference type="ARBA" id="ARBA00022679"/>
    </source>
</evidence>
<evidence type="ECO:0000256" key="7">
    <source>
        <dbReference type="ARBA" id="ARBA00022777"/>
    </source>
</evidence>
<dbReference type="PANTHER" id="PTHR45436">
    <property type="entry name" value="SENSOR HISTIDINE KINASE YKOH"/>
    <property type="match status" value="1"/>
</dbReference>
<dbReference type="Proteomes" id="UP001499979">
    <property type="component" value="Unassembled WGS sequence"/>
</dbReference>
<evidence type="ECO:0000256" key="11">
    <source>
        <dbReference type="SAM" id="Phobius"/>
    </source>
</evidence>